<gene>
    <name evidence="1" type="ORF">CDA63_12000</name>
</gene>
<sequence>MVVRWHTEAELEVVQSEYWKMLEVAVAHDLSDWLLDVRRRAQAPVALSAWVNSTFYPEALARLAPRRLRMAVLSSPYMTQQYINDPGHQQQVAYAMDASRPYDLALFENEGDAMHWLRP</sequence>
<evidence type="ECO:0008006" key="3">
    <source>
        <dbReference type="Google" id="ProtNLM"/>
    </source>
</evidence>
<organism evidence="1 2">
    <name type="scientific">Hymenobacter amundsenii</name>
    <dbReference type="NCBI Taxonomy" id="2006685"/>
    <lineage>
        <taxon>Bacteria</taxon>
        <taxon>Pseudomonadati</taxon>
        <taxon>Bacteroidota</taxon>
        <taxon>Cytophagia</taxon>
        <taxon>Cytophagales</taxon>
        <taxon>Hymenobacteraceae</taxon>
        <taxon>Hymenobacter</taxon>
    </lineage>
</organism>
<dbReference type="Proteomes" id="UP000197277">
    <property type="component" value="Unassembled WGS sequence"/>
</dbReference>
<comment type="caution">
    <text evidence="1">The sequence shown here is derived from an EMBL/GenBank/DDBJ whole genome shotgun (WGS) entry which is preliminary data.</text>
</comment>
<keyword evidence="2" id="KW-1185">Reference proteome</keyword>
<dbReference type="EMBL" id="NIRR01000018">
    <property type="protein sequence ID" value="OWP62934.1"/>
    <property type="molecule type" value="Genomic_DNA"/>
</dbReference>
<proteinExistence type="predicted"/>
<protein>
    <recommendedName>
        <fullName evidence="3">STAS/SEC14 domain-containing protein</fullName>
    </recommendedName>
</protein>
<accession>A0A246FK26</accession>
<reference evidence="1 2" key="1">
    <citation type="submission" date="2017-06" db="EMBL/GenBank/DDBJ databases">
        <title>Hymenobacter amundsenii sp. nov. isolated from regoliths in Antarctica.</title>
        <authorList>
            <person name="Sedlacek I."/>
            <person name="Kralova S."/>
            <person name="Pantucek R."/>
            <person name="Svec P."/>
            <person name="Holochova P."/>
            <person name="Stankova E."/>
            <person name="Vrbovska V."/>
            <person name="Busse H.-J."/>
        </authorList>
    </citation>
    <scope>NUCLEOTIDE SEQUENCE [LARGE SCALE GENOMIC DNA]</scope>
    <source>
        <strain evidence="1 2">CCM 8682</strain>
    </source>
</reference>
<evidence type="ECO:0000313" key="1">
    <source>
        <dbReference type="EMBL" id="OWP62934.1"/>
    </source>
</evidence>
<evidence type="ECO:0000313" key="2">
    <source>
        <dbReference type="Proteomes" id="UP000197277"/>
    </source>
</evidence>
<dbReference type="AlphaFoldDB" id="A0A246FK26"/>
<name>A0A246FK26_9BACT</name>